<evidence type="ECO:0000259" key="6">
    <source>
        <dbReference type="Pfam" id="PF00924"/>
    </source>
</evidence>
<dbReference type="Pfam" id="PF00924">
    <property type="entry name" value="MS_channel_2nd"/>
    <property type="match status" value="1"/>
</dbReference>
<dbReference type="RefSeq" id="WP_316969777.1">
    <property type="nucleotide sequence ID" value="NZ_JARFPL010000043.1"/>
</dbReference>
<dbReference type="Gene3D" id="3.30.70.100">
    <property type="match status" value="1"/>
</dbReference>
<dbReference type="InterPro" id="IPR006685">
    <property type="entry name" value="MscS_channel_2nd"/>
</dbReference>
<dbReference type="Proteomes" id="UP001215956">
    <property type="component" value="Unassembled WGS sequence"/>
</dbReference>
<evidence type="ECO:0000256" key="1">
    <source>
        <dbReference type="ARBA" id="ARBA00004370"/>
    </source>
</evidence>
<dbReference type="InterPro" id="IPR010920">
    <property type="entry name" value="LSM_dom_sf"/>
</dbReference>
<keyword evidence="8" id="KW-1185">Reference proteome</keyword>
<organism evidence="7 8">
    <name type="scientific">Candidatus Methanocrinis alkalitolerans</name>
    <dbReference type="NCBI Taxonomy" id="3033395"/>
    <lineage>
        <taxon>Archaea</taxon>
        <taxon>Methanobacteriati</taxon>
        <taxon>Methanobacteriota</taxon>
        <taxon>Stenosarchaea group</taxon>
        <taxon>Methanomicrobia</taxon>
        <taxon>Methanotrichales</taxon>
        <taxon>Methanotrichaceae</taxon>
        <taxon>Methanocrinis</taxon>
    </lineage>
</organism>
<evidence type="ECO:0000313" key="8">
    <source>
        <dbReference type="Proteomes" id="UP001215956"/>
    </source>
</evidence>
<evidence type="ECO:0000256" key="4">
    <source>
        <dbReference type="ARBA" id="ARBA00023136"/>
    </source>
</evidence>
<sequence>MLKRFLPLLLFTALAASLWALNYVYPNPLLHRAFITAVAVAIIHLLFKHLFEELLIGRITVSKTRYSFRKTVSILYLVVLVAVVMNIWIENTQSLLVSYGIIAAGLAVALQDLFKNFFGGVVIFVTGLYRVGDRVEIGSMMGDVIDIDILYTTLMEMGEWMSGDQATGRLTMIPNGYILSGSVNNYTKDHSFLWDEISVPITYDSDWKEAVTKILAVVRRETAGVGRDAEESLSALKEKYYLPRKVVEPAVFITLTDNWVNFDIRYVTMVRERRSTKSRLSRLILEEIEKSDDIKLASTTIDIVGFPEFQLRAGETGPENGGR</sequence>
<dbReference type="Gene3D" id="1.10.287.1260">
    <property type="match status" value="1"/>
</dbReference>
<gene>
    <name evidence="7" type="ORF">P0O24_10865</name>
</gene>
<comment type="caution">
    <text evidence="7">The sequence shown here is derived from an EMBL/GenBank/DDBJ whole genome shotgun (WGS) entry which is preliminary data.</text>
</comment>
<dbReference type="PANTHER" id="PTHR30221:SF1">
    <property type="entry name" value="SMALL-CONDUCTANCE MECHANOSENSITIVE CHANNEL"/>
    <property type="match status" value="1"/>
</dbReference>
<keyword evidence="3 5" id="KW-1133">Transmembrane helix</keyword>
<dbReference type="PANTHER" id="PTHR30221">
    <property type="entry name" value="SMALL-CONDUCTANCE MECHANOSENSITIVE CHANNEL"/>
    <property type="match status" value="1"/>
</dbReference>
<reference evidence="7 8" key="1">
    <citation type="submission" date="2023-03" db="EMBL/GenBank/DDBJ databases">
        <title>Whole genome sequencing of Methanotrichaceae archaeon M04Ac.</title>
        <authorList>
            <person name="Khomyakova M.A."/>
            <person name="Merkel A.Y."/>
            <person name="Slobodkin A.I."/>
        </authorList>
    </citation>
    <scope>NUCLEOTIDE SEQUENCE [LARGE SCALE GENOMIC DNA]</scope>
    <source>
        <strain evidence="7 8">M04Ac</strain>
    </source>
</reference>
<evidence type="ECO:0000256" key="2">
    <source>
        <dbReference type="ARBA" id="ARBA00022692"/>
    </source>
</evidence>
<feature type="domain" description="Mechanosensitive ion channel MscS" evidence="6">
    <location>
        <begin position="112"/>
        <end position="188"/>
    </location>
</feature>
<dbReference type="InterPro" id="IPR045275">
    <property type="entry name" value="MscS_archaea/bacteria_type"/>
</dbReference>
<dbReference type="EMBL" id="JARFPL010000043">
    <property type="protein sequence ID" value="MDF0594081.1"/>
    <property type="molecule type" value="Genomic_DNA"/>
</dbReference>
<keyword evidence="2 5" id="KW-0812">Transmembrane</keyword>
<evidence type="ECO:0000313" key="7">
    <source>
        <dbReference type="EMBL" id="MDF0594081.1"/>
    </source>
</evidence>
<dbReference type="SUPFAM" id="SSF50182">
    <property type="entry name" value="Sm-like ribonucleoproteins"/>
    <property type="match status" value="1"/>
</dbReference>
<evidence type="ECO:0000256" key="5">
    <source>
        <dbReference type="SAM" id="Phobius"/>
    </source>
</evidence>
<accession>A0ABT5XHH1</accession>
<feature type="transmembrane region" description="Helical" evidence="5">
    <location>
        <begin position="30"/>
        <end position="51"/>
    </location>
</feature>
<dbReference type="Gene3D" id="2.30.30.60">
    <property type="match status" value="1"/>
</dbReference>
<dbReference type="InterPro" id="IPR023408">
    <property type="entry name" value="MscS_beta-dom_sf"/>
</dbReference>
<comment type="subcellular location">
    <subcellularLocation>
        <location evidence="1">Membrane</location>
    </subcellularLocation>
</comment>
<keyword evidence="4 5" id="KW-0472">Membrane</keyword>
<feature type="transmembrane region" description="Helical" evidence="5">
    <location>
        <begin position="72"/>
        <end position="89"/>
    </location>
</feature>
<protein>
    <submittedName>
        <fullName evidence="7">Mechanosensitive ion channel</fullName>
    </submittedName>
</protein>
<proteinExistence type="predicted"/>
<name>A0ABT5XHH1_9EURY</name>
<evidence type="ECO:0000256" key="3">
    <source>
        <dbReference type="ARBA" id="ARBA00022989"/>
    </source>
</evidence>